<protein>
    <submittedName>
        <fullName evidence="1">Uncharacterized protein</fullName>
    </submittedName>
</protein>
<name>X1VX55_9ZZZZ</name>
<dbReference type="EMBL" id="BARW01041259">
    <property type="protein sequence ID" value="GAJ23411.1"/>
    <property type="molecule type" value="Genomic_DNA"/>
</dbReference>
<evidence type="ECO:0000313" key="1">
    <source>
        <dbReference type="EMBL" id="GAJ23411.1"/>
    </source>
</evidence>
<feature type="non-terminal residue" evidence="1">
    <location>
        <position position="42"/>
    </location>
</feature>
<dbReference type="AlphaFoldDB" id="X1VX55"/>
<organism evidence="1">
    <name type="scientific">marine sediment metagenome</name>
    <dbReference type="NCBI Taxonomy" id="412755"/>
    <lineage>
        <taxon>unclassified sequences</taxon>
        <taxon>metagenomes</taxon>
        <taxon>ecological metagenomes</taxon>
    </lineage>
</organism>
<comment type="caution">
    <text evidence="1">The sequence shown here is derived from an EMBL/GenBank/DDBJ whole genome shotgun (WGS) entry which is preliminary data.</text>
</comment>
<reference evidence="1" key="1">
    <citation type="journal article" date="2014" name="Front. Microbiol.">
        <title>High frequency of phylogenetically diverse reductive dehalogenase-homologous genes in deep subseafloor sedimentary metagenomes.</title>
        <authorList>
            <person name="Kawai M."/>
            <person name="Futagami T."/>
            <person name="Toyoda A."/>
            <person name="Takaki Y."/>
            <person name="Nishi S."/>
            <person name="Hori S."/>
            <person name="Arai W."/>
            <person name="Tsubouchi T."/>
            <person name="Morono Y."/>
            <person name="Uchiyama I."/>
            <person name="Ito T."/>
            <person name="Fujiyama A."/>
            <person name="Inagaki F."/>
            <person name="Takami H."/>
        </authorList>
    </citation>
    <scope>NUCLEOTIDE SEQUENCE</scope>
    <source>
        <strain evidence="1">Expedition CK06-06</strain>
    </source>
</reference>
<sequence>MSIIGVNNASVGTSQVRAPNIAKLVSAENVVDVPKQDHERKA</sequence>
<proteinExistence type="predicted"/>
<gene>
    <name evidence="1" type="ORF">S12H4_61886</name>
</gene>
<accession>X1VX55</accession>